<dbReference type="Proteomes" id="UP000595362">
    <property type="component" value="Chromosome"/>
</dbReference>
<sequence length="111" mass="12263">MKTSFTILCREFARSVQYRASLIPAIPNDRILAVMAGEGYRIAPTSFTPEQIARQACAQVSGCAHAFVYIPRTTVIDHNGNDVVYGEDIGLHEKYKESIRRAAAKVYGTTP</sequence>
<evidence type="ECO:0000313" key="2">
    <source>
        <dbReference type="Proteomes" id="UP000595362"/>
    </source>
</evidence>
<name>A0A7T5UH87_9BACT</name>
<organism evidence="1 2">
    <name type="scientific">Micavibrio aeruginosavorus</name>
    <dbReference type="NCBI Taxonomy" id="349221"/>
    <lineage>
        <taxon>Bacteria</taxon>
        <taxon>Pseudomonadati</taxon>
        <taxon>Bdellovibrionota</taxon>
        <taxon>Bdellovibrionia</taxon>
        <taxon>Bdellovibrionales</taxon>
        <taxon>Pseudobdellovibrionaceae</taxon>
        <taxon>Micavibrio</taxon>
    </lineage>
</organism>
<evidence type="ECO:0000313" key="1">
    <source>
        <dbReference type="EMBL" id="QQG37039.1"/>
    </source>
</evidence>
<proteinExistence type="predicted"/>
<dbReference type="AlphaFoldDB" id="A0A7T5UH87"/>
<gene>
    <name evidence="1" type="ORF">HYS17_04550</name>
</gene>
<protein>
    <submittedName>
        <fullName evidence="1">Uncharacterized protein</fullName>
    </submittedName>
</protein>
<accession>A0A7T5UH87</accession>
<dbReference type="EMBL" id="CP066681">
    <property type="protein sequence ID" value="QQG37039.1"/>
    <property type="molecule type" value="Genomic_DNA"/>
</dbReference>
<reference evidence="1 2" key="1">
    <citation type="submission" date="2020-07" db="EMBL/GenBank/DDBJ databases">
        <title>Huge and variable diversity of episymbiotic CPR bacteria and DPANN archaea in groundwater ecosystems.</title>
        <authorList>
            <person name="He C.Y."/>
            <person name="Keren R."/>
            <person name="Whittaker M."/>
            <person name="Farag I.F."/>
            <person name="Doudna J."/>
            <person name="Cate J.H.D."/>
            <person name="Banfield J.F."/>
        </authorList>
    </citation>
    <scope>NUCLEOTIDE SEQUENCE [LARGE SCALE GENOMIC DNA]</scope>
    <source>
        <strain evidence="1">NC_groundwater_70_Ag_B-0.1um_54_66</strain>
    </source>
</reference>